<comment type="caution">
    <text evidence="2">The sequence shown here is derived from an EMBL/GenBank/DDBJ whole genome shotgun (WGS) entry which is preliminary data.</text>
</comment>
<keyword evidence="2" id="KW-0255">Endonuclease</keyword>
<accession>A0ABW4PWK1</accession>
<keyword evidence="3" id="KW-1185">Reference proteome</keyword>
<protein>
    <submittedName>
        <fullName evidence="2">HNH endonuclease</fullName>
    </submittedName>
</protein>
<reference evidence="3" key="1">
    <citation type="journal article" date="2019" name="Int. J. Syst. Evol. Microbiol.">
        <title>The Global Catalogue of Microorganisms (GCM) 10K type strain sequencing project: providing services to taxonomists for standard genome sequencing and annotation.</title>
        <authorList>
            <consortium name="The Broad Institute Genomics Platform"/>
            <consortium name="The Broad Institute Genome Sequencing Center for Infectious Disease"/>
            <person name="Wu L."/>
            <person name="Ma J."/>
        </authorList>
    </citation>
    <scope>NUCLEOTIDE SEQUENCE [LARGE SCALE GENOMIC DNA]</scope>
    <source>
        <strain evidence="3">JCM 11650</strain>
    </source>
</reference>
<dbReference type="RefSeq" id="WP_343904080.1">
    <property type="nucleotide sequence ID" value="NZ_BAAAIS010000002.1"/>
</dbReference>
<name>A0ABW4PWK1_9MICO</name>
<evidence type="ECO:0000313" key="3">
    <source>
        <dbReference type="Proteomes" id="UP001597280"/>
    </source>
</evidence>
<evidence type="ECO:0000256" key="1">
    <source>
        <dbReference type="SAM" id="MobiDB-lite"/>
    </source>
</evidence>
<feature type="region of interest" description="Disordered" evidence="1">
    <location>
        <begin position="484"/>
        <end position="504"/>
    </location>
</feature>
<evidence type="ECO:0000313" key="2">
    <source>
        <dbReference type="EMBL" id="MFD1834848.1"/>
    </source>
</evidence>
<keyword evidence="2" id="KW-0378">Hydrolase</keyword>
<feature type="compositionally biased region" description="Pro residues" evidence="1">
    <location>
        <begin position="488"/>
        <end position="504"/>
    </location>
</feature>
<dbReference type="GO" id="GO:0004519">
    <property type="term" value="F:endonuclease activity"/>
    <property type="evidence" value="ECO:0007669"/>
    <property type="project" value="UniProtKB-KW"/>
</dbReference>
<dbReference type="InterPro" id="IPR003615">
    <property type="entry name" value="HNH_nuc"/>
</dbReference>
<gene>
    <name evidence="2" type="ORF">ACFSDA_07125</name>
</gene>
<sequence>MTAGTIAGLALVEEESEEAVVLRRLLDRRRTVLAALYVAELRDLAALWDAKAGEEDGDVNAAAVGMVLRARIGRATTRQRDAFVGVTDLPRCLAEVEAGALPAEWFDHVLRSVRDLTAEQRHLVDEQVAGWQLDSLSPDRFWTLLRTLVLWFGRTAADGSPESKRDVRIDVNADATACLSVTGPIPEILGLGRRLDKAARAVQDAQRHALERIAAGAQDVEIPWDVDGDAAAAGRHMTLGAIRYLLLTRSTIATGGVPVPRMPLRLHLLVPVLSLLGVSDAPGTLDGTIPIPAEMARALCGDAPVWHRVLTDPISGEFLPVAAQQYRPSRAMLEHVKLVDTVCAVPGCTRTLVDAGEVDHIEEFDHLHPCRGGPTTPANLHGLCRRHHAAKTQGRLDPERTDGGRATRWSVDGTAWSEVTTNRDLVTATLAAEYQRLWDLYLDEKRYAPVWERMERECCFATPEEEAMWQRWYAFHEEHYTAWDGPPGVDPPPPEFPEFQEPPF</sequence>
<dbReference type="CDD" id="cd00085">
    <property type="entry name" value="HNHc"/>
    <property type="match status" value="1"/>
</dbReference>
<organism evidence="2 3">
    <name type="scientific">Brachybacterium rhamnosum</name>
    <dbReference type="NCBI Taxonomy" id="173361"/>
    <lineage>
        <taxon>Bacteria</taxon>
        <taxon>Bacillati</taxon>
        <taxon>Actinomycetota</taxon>
        <taxon>Actinomycetes</taxon>
        <taxon>Micrococcales</taxon>
        <taxon>Dermabacteraceae</taxon>
        <taxon>Brachybacterium</taxon>
    </lineage>
</organism>
<keyword evidence="2" id="KW-0540">Nuclease</keyword>
<proteinExistence type="predicted"/>
<dbReference type="EMBL" id="JBHUFL010000002">
    <property type="protein sequence ID" value="MFD1834848.1"/>
    <property type="molecule type" value="Genomic_DNA"/>
</dbReference>
<dbReference type="Proteomes" id="UP001597280">
    <property type="component" value="Unassembled WGS sequence"/>
</dbReference>